<sequence>MKKKTERKENQSSTADWSALPMELVSLISQFIDNEIDLIRFRSICSNWRSSSIPNHHLQTSPIKFPLVYDSGNYHSSEKEIIDSLNNTNSPLCYLSKRTLVLVKPPQHGKTLIRRRPWLIRVTQNSHGKTKFFNPVISYRRPQEQTPIPPHVLDFNKLSILYLGTDFIIDEDKYPKTVLAVMCHGKNPLLLCRLSHCSNRPMMIFRGLNEQWTLISRWSYKYGDICLFKGSIYAVNQSGETVTVGPDSSVELAAQPLDPGIPGLNKMLVESEGRLLLLAIHEIFYCFSIDFFKLDEKEKKWMRLMDFDEKEKKWVKLRHFGDRIFFIGRGCSFSASASDLCIPKGNCVVFIDESVLCIDNMFHQKRVFHLDQNQLSGGAKYLNLFLPPKWIHNI</sequence>
<dbReference type="PANTHER" id="PTHR47123:SF15">
    <property type="entry name" value="F-BOX PROTEIN SKIP23"/>
    <property type="match status" value="1"/>
</dbReference>
<evidence type="ECO:0000313" key="2">
    <source>
        <dbReference type="EMBL" id="RHN66230.1"/>
    </source>
</evidence>
<dbReference type="Gramene" id="rna14174">
    <property type="protein sequence ID" value="RHN66230.1"/>
    <property type="gene ID" value="gene14174"/>
</dbReference>
<reference evidence="3" key="1">
    <citation type="journal article" date="2018" name="Nat. Plants">
        <title>Whole-genome landscape of Medicago truncatula symbiotic genes.</title>
        <authorList>
            <person name="Pecrix Y."/>
            <person name="Staton S.E."/>
            <person name="Sallet E."/>
            <person name="Lelandais-Briere C."/>
            <person name="Moreau S."/>
            <person name="Carrere S."/>
            <person name="Blein T."/>
            <person name="Jardinaud M.F."/>
            <person name="Latrasse D."/>
            <person name="Zouine M."/>
            <person name="Zahm M."/>
            <person name="Kreplak J."/>
            <person name="Mayjonade B."/>
            <person name="Satge C."/>
            <person name="Perez M."/>
            <person name="Cauet S."/>
            <person name="Marande W."/>
            <person name="Chantry-Darmon C."/>
            <person name="Lopez-Roques C."/>
            <person name="Bouchez O."/>
            <person name="Berard A."/>
            <person name="Debelle F."/>
            <person name="Munos S."/>
            <person name="Bendahmane A."/>
            <person name="Berges H."/>
            <person name="Niebel A."/>
            <person name="Buitink J."/>
            <person name="Frugier F."/>
            <person name="Benhamed M."/>
            <person name="Crespi M."/>
            <person name="Gouzy J."/>
            <person name="Gamas P."/>
        </authorList>
    </citation>
    <scope>NUCLEOTIDE SEQUENCE [LARGE SCALE GENOMIC DNA]</scope>
    <source>
        <strain evidence="3">cv. Jemalong A17</strain>
    </source>
</reference>
<dbReference type="AlphaFoldDB" id="A0A396ILS9"/>
<dbReference type="SUPFAM" id="SSF81383">
    <property type="entry name" value="F-box domain"/>
    <property type="match status" value="1"/>
</dbReference>
<dbReference type="EMBL" id="PSQE01000003">
    <property type="protein sequence ID" value="RHN66230.1"/>
    <property type="molecule type" value="Genomic_DNA"/>
</dbReference>
<evidence type="ECO:0000313" key="3">
    <source>
        <dbReference type="Proteomes" id="UP000265566"/>
    </source>
</evidence>
<dbReference type="PANTHER" id="PTHR47123">
    <property type="entry name" value="F-BOX PROTEIN SKIP23"/>
    <property type="match status" value="1"/>
</dbReference>
<dbReference type="Pfam" id="PF03478">
    <property type="entry name" value="Beta-prop_KIB1-4"/>
    <property type="match status" value="1"/>
</dbReference>
<proteinExistence type="predicted"/>
<accession>A0A396ILS9</accession>
<dbReference type="InterPro" id="IPR051304">
    <property type="entry name" value="SCF_F-box_domain"/>
</dbReference>
<dbReference type="Proteomes" id="UP000265566">
    <property type="component" value="Chromosome 3"/>
</dbReference>
<comment type="caution">
    <text evidence="2">The sequence shown here is derived from an EMBL/GenBank/DDBJ whole genome shotgun (WGS) entry which is preliminary data.</text>
</comment>
<feature type="domain" description="KIB1-4 beta-propeller" evidence="1">
    <location>
        <begin position="115"/>
        <end position="361"/>
    </location>
</feature>
<dbReference type="InterPro" id="IPR005174">
    <property type="entry name" value="KIB1-4_b-propeller"/>
</dbReference>
<name>A0A396ILS9_MEDTR</name>
<gene>
    <name evidence="2" type="ORF">MtrunA17_Chr3g0088621</name>
</gene>
<dbReference type="InterPro" id="IPR036047">
    <property type="entry name" value="F-box-like_dom_sf"/>
</dbReference>
<protein>
    <submittedName>
        <fullName evidence="2">Putative F-box domain-containing protein</fullName>
    </submittedName>
</protein>
<organism evidence="2 3">
    <name type="scientific">Medicago truncatula</name>
    <name type="common">Barrel medic</name>
    <name type="synonym">Medicago tribuloides</name>
    <dbReference type="NCBI Taxonomy" id="3880"/>
    <lineage>
        <taxon>Eukaryota</taxon>
        <taxon>Viridiplantae</taxon>
        <taxon>Streptophyta</taxon>
        <taxon>Embryophyta</taxon>
        <taxon>Tracheophyta</taxon>
        <taxon>Spermatophyta</taxon>
        <taxon>Magnoliopsida</taxon>
        <taxon>eudicotyledons</taxon>
        <taxon>Gunneridae</taxon>
        <taxon>Pentapetalae</taxon>
        <taxon>rosids</taxon>
        <taxon>fabids</taxon>
        <taxon>Fabales</taxon>
        <taxon>Fabaceae</taxon>
        <taxon>Papilionoideae</taxon>
        <taxon>50 kb inversion clade</taxon>
        <taxon>NPAAA clade</taxon>
        <taxon>Hologalegina</taxon>
        <taxon>IRL clade</taxon>
        <taxon>Trifolieae</taxon>
        <taxon>Medicago</taxon>
    </lineage>
</organism>
<evidence type="ECO:0000259" key="1">
    <source>
        <dbReference type="Pfam" id="PF03478"/>
    </source>
</evidence>